<feature type="transmembrane region" description="Helical" evidence="2">
    <location>
        <begin position="82"/>
        <end position="109"/>
    </location>
</feature>
<keyword evidence="2" id="KW-1133">Transmembrane helix</keyword>
<feature type="compositionally biased region" description="Basic and acidic residues" evidence="1">
    <location>
        <begin position="343"/>
        <end position="352"/>
    </location>
</feature>
<organism evidence="3 4">
    <name type="scientific">Pengzhenrongella sicca</name>
    <dbReference type="NCBI Taxonomy" id="2819238"/>
    <lineage>
        <taxon>Bacteria</taxon>
        <taxon>Bacillati</taxon>
        <taxon>Actinomycetota</taxon>
        <taxon>Actinomycetes</taxon>
        <taxon>Micrococcales</taxon>
        <taxon>Pengzhenrongella</taxon>
    </lineage>
</organism>
<feature type="region of interest" description="Disordered" evidence="1">
    <location>
        <begin position="339"/>
        <end position="400"/>
    </location>
</feature>
<keyword evidence="2" id="KW-0812">Transmembrane</keyword>
<evidence type="ECO:0000256" key="1">
    <source>
        <dbReference type="SAM" id="MobiDB-lite"/>
    </source>
</evidence>
<evidence type="ECO:0000313" key="4">
    <source>
        <dbReference type="Proteomes" id="UP000663937"/>
    </source>
</evidence>
<feature type="transmembrane region" description="Helical" evidence="2">
    <location>
        <begin position="39"/>
        <end position="61"/>
    </location>
</feature>
<feature type="compositionally biased region" description="Acidic residues" evidence="1">
    <location>
        <begin position="353"/>
        <end position="384"/>
    </location>
</feature>
<protein>
    <recommendedName>
        <fullName evidence="5">PH domain-containing protein</fullName>
    </recommendedName>
</protein>
<feature type="transmembrane region" description="Helical" evidence="2">
    <location>
        <begin position="172"/>
        <end position="193"/>
    </location>
</feature>
<keyword evidence="2" id="KW-0472">Membrane</keyword>
<sequence>MAGSGLSDADAAGGPQLPQLLAGHAVAQSQRLPPTLLKVAAVLSVVLCIGVSLSSDVPIVSTAATVESPGYLLYGSVQAASLASLAVVFVAPALGLALAAFGSLAIGLLPYDGAARAWTVAGTLLCVLLVAEVVTRARERAVAHVRRMAPSATVLVPDLPGPLRASLTRVRLGWTAGAAALALVGVGGLILLVHDTLAAAAFRRDSLVADTVVESLTAMQTAMKVTIAGEDYQVPLPSTTPALGQRVEVRYQPRTHRAEATSDVFDPTVAVVPGVGGLLLSVALFATAHRRRHELIALLTEGGLALQARATWSPSEGGVRLFACDDVTRAVATAPSLTAWYDPDDHADTRADWDDEDDPDDDWDDEEDPDDDEWDDDEWDDDGDNGGHVSLEGPATSSLSDAELLELARARTDDDEEGAARDVSADATTDPATWFRTPVVVVGLAHHGAPAAVRDAEGRWYVTRGGIRRPQWRWPRRGQNPRPADEVEPLTVAVLKQRRDAALTRFMQRTGRWMPWAVVPVEWWVLRWMFEDSATYQRISIAVTCTLVGWTWSMYGQVQVVIRPRWLRVRGRLVDELVSWPRITSVVTDGTSLVLRLDSDNDSRGDALLLATGPKAWALMRGQEGPQAAAARITHARAEAAGRGVTPPRVRWRPSIPTLVGLCWLAAALAAMPR</sequence>
<evidence type="ECO:0000256" key="2">
    <source>
        <dbReference type="SAM" id="Phobius"/>
    </source>
</evidence>
<dbReference type="Proteomes" id="UP000663937">
    <property type="component" value="Chromosome"/>
</dbReference>
<accession>A0A8A4ZB36</accession>
<name>A0A8A4ZB36_9MICO</name>
<gene>
    <name evidence="3" type="ORF">J4E96_12615</name>
</gene>
<proteinExistence type="predicted"/>
<keyword evidence="4" id="KW-1185">Reference proteome</keyword>
<dbReference type="RefSeq" id="WP_227422458.1">
    <property type="nucleotide sequence ID" value="NZ_CP071868.1"/>
</dbReference>
<reference evidence="3" key="1">
    <citation type="submission" date="2021-03" db="EMBL/GenBank/DDBJ databases">
        <title>Pengzhenrongella sicca gen. nov., sp. nov., a new member of suborder Micrococcineae isolated from High-Arctic tundra soil.</title>
        <authorList>
            <person name="Peng F."/>
        </authorList>
    </citation>
    <scope>NUCLEOTIDE SEQUENCE</scope>
    <source>
        <strain evidence="3">LRZ-2</strain>
    </source>
</reference>
<evidence type="ECO:0000313" key="3">
    <source>
        <dbReference type="EMBL" id="QTE28229.1"/>
    </source>
</evidence>
<evidence type="ECO:0008006" key="5">
    <source>
        <dbReference type="Google" id="ProtNLM"/>
    </source>
</evidence>
<dbReference type="KEGG" id="psic:J4E96_12615"/>
<dbReference type="AlphaFoldDB" id="A0A8A4ZB36"/>
<dbReference type="EMBL" id="CP071868">
    <property type="protein sequence ID" value="QTE28229.1"/>
    <property type="molecule type" value="Genomic_DNA"/>
</dbReference>
<feature type="transmembrane region" description="Helical" evidence="2">
    <location>
        <begin position="115"/>
        <end position="134"/>
    </location>
</feature>